<keyword evidence="2" id="KW-1185">Reference proteome</keyword>
<sequence>MSEDVRHDGEVCNETLALLIEGGSGDVLTDLLVSALQDAFRILVDEMPTDAYH</sequence>
<evidence type="ECO:0000313" key="2">
    <source>
        <dbReference type="Proteomes" id="UP000219167"/>
    </source>
</evidence>
<organism evidence="1 2">
    <name type="scientific">Rhizobium subbaraonis</name>
    <dbReference type="NCBI Taxonomy" id="908946"/>
    <lineage>
        <taxon>Bacteria</taxon>
        <taxon>Pseudomonadati</taxon>
        <taxon>Pseudomonadota</taxon>
        <taxon>Alphaproteobacteria</taxon>
        <taxon>Hyphomicrobiales</taxon>
        <taxon>Rhizobiaceae</taxon>
        <taxon>Rhizobium/Agrobacterium group</taxon>
        <taxon>Rhizobium</taxon>
    </lineage>
</organism>
<name>A0A285U736_9HYPH</name>
<gene>
    <name evidence="1" type="ORF">SAMN05892877_104249</name>
</gene>
<evidence type="ECO:0000313" key="1">
    <source>
        <dbReference type="EMBL" id="SOC37649.1"/>
    </source>
</evidence>
<reference evidence="1 2" key="1">
    <citation type="submission" date="2017-08" db="EMBL/GenBank/DDBJ databases">
        <authorList>
            <person name="de Groot N.N."/>
        </authorList>
    </citation>
    <scope>NUCLEOTIDE SEQUENCE [LARGE SCALE GENOMIC DNA]</scope>
    <source>
        <strain evidence="1 2">JC85</strain>
    </source>
</reference>
<dbReference type="EMBL" id="OBQD01000004">
    <property type="protein sequence ID" value="SOC37649.1"/>
    <property type="molecule type" value="Genomic_DNA"/>
</dbReference>
<accession>A0A285U736</accession>
<protein>
    <recommendedName>
        <fullName evidence="3">Mutator family transposase</fullName>
    </recommendedName>
</protein>
<dbReference type="AlphaFoldDB" id="A0A285U736"/>
<proteinExistence type="predicted"/>
<evidence type="ECO:0008006" key="3">
    <source>
        <dbReference type="Google" id="ProtNLM"/>
    </source>
</evidence>
<dbReference type="Proteomes" id="UP000219167">
    <property type="component" value="Unassembled WGS sequence"/>
</dbReference>